<name>A0A1W1BTX1_9ZZZZ</name>
<proteinExistence type="predicted"/>
<dbReference type="EMBL" id="FPHE01000072">
    <property type="protein sequence ID" value="SFV56934.1"/>
    <property type="molecule type" value="Genomic_DNA"/>
</dbReference>
<organism evidence="1">
    <name type="scientific">hydrothermal vent metagenome</name>
    <dbReference type="NCBI Taxonomy" id="652676"/>
    <lineage>
        <taxon>unclassified sequences</taxon>
        <taxon>metagenomes</taxon>
        <taxon>ecological metagenomes</taxon>
    </lineage>
</organism>
<dbReference type="AlphaFoldDB" id="A0A1W1BTX1"/>
<evidence type="ECO:0000313" key="1">
    <source>
        <dbReference type="EMBL" id="SFV56934.1"/>
    </source>
</evidence>
<gene>
    <name evidence="1" type="ORF">MNB_SV-12-185</name>
</gene>
<protein>
    <submittedName>
        <fullName evidence="1">Uncharacterized protein</fullName>
    </submittedName>
</protein>
<sequence>MKRELLKLSLGLSLILSLGVTTLLAEEGKPLDEVPAKVEHTPFTTTRLSSATTLKKLAELYYGDANDYKIIQKANKGLGMNVPRNTEVKIPVTEKFKDQPEQLSWK</sequence>
<reference evidence="1" key="1">
    <citation type="submission" date="2016-10" db="EMBL/GenBank/DDBJ databases">
        <authorList>
            <person name="de Groot N.N."/>
        </authorList>
    </citation>
    <scope>NUCLEOTIDE SEQUENCE</scope>
</reference>
<accession>A0A1W1BTX1</accession>